<dbReference type="HOGENOM" id="CLU_3368399_0_0_1"/>
<name>G2YSX8_BOTF4</name>
<gene>
    <name evidence="1" type="ORF">BofuT4_uP127740.1</name>
</gene>
<evidence type="ECO:0000313" key="2">
    <source>
        <dbReference type="Proteomes" id="UP000008177"/>
    </source>
</evidence>
<evidence type="ECO:0000313" key="1">
    <source>
        <dbReference type="EMBL" id="CCD54726.1"/>
    </source>
</evidence>
<reference evidence="2" key="1">
    <citation type="journal article" date="2011" name="PLoS Genet.">
        <title>Genomic analysis of the necrotrophic fungal pathogens Sclerotinia sclerotiorum and Botrytis cinerea.</title>
        <authorList>
            <person name="Amselem J."/>
            <person name="Cuomo C.A."/>
            <person name="van Kan J.A."/>
            <person name="Viaud M."/>
            <person name="Benito E.P."/>
            <person name="Couloux A."/>
            <person name="Coutinho P.M."/>
            <person name="de Vries R.P."/>
            <person name="Dyer P.S."/>
            <person name="Fillinger S."/>
            <person name="Fournier E."/>
            <person name="Gout L."/>
            <person name="Hahn M."/>
            <person name="Kohn L."/>
            <person name="Lapalu N."/>
            <person name="Plummer K.M."/>
            <person name="Pradier J.M."/>
            <person name="Quevillon E."/>
            <person name="Sharon A."/>
            <person name="Simon A."/>
            <person name="ten Have A."/>
            <person name="Tudzynski B."/>
            <person name="Tudzynski P."/>
            <person name="Wincker P."/>
            <person name="Andrew M."/>
            <person name="Anthouard V."/>
            <person name="Beever R.E."/>
            <person name="Beffa R."/>
            <person name="Benoit I."/>
            <person name="Bouzid O."/>
            <person name="Brault B."/>
            <person name="Chen Z."/>
            <person name="Choquer M."/>
            <person name="Collemare J."/>
            <person name="Cotton P."/>
            <person name="Danchin E.G."/>
            <person name="Da Silva C."/>
            <person name="Gautier A."/>
            <person name="Giraud C."/>
            <person name="Giraud T."/>
            <person name="Gonzalez C."/>
            <person name="Grossetete S."/>
            <person name="Guldener U."/>
            <person name="Henrissat B."/>
            <person name="Howlett B.J."/>
            <person name="Kodira C."/>
            <person name="Kretschmer M."/>
            <person name="Lappartient A."/>
            <person name="Leroch M."/>
            <person name="Levis C."/>
            <person name="Mauceli E."/>
            <person name="Neuveglise C."/>
            <person name="Oeser B."/>
            <person name="Pearson M."/>
            <person name="Poulain J."/>
            <person name="Poussereau N."/>
            <person name="Quesneville H."/>
            <person name="Rascle C."/>
            <person name="Schumacher J."/>
            <person name="Segurens B."/>
            <person name="Sexton A."/>
            <person name="Silva E."/>
            <person name="Sirven C."/>
            <person name="Soanes D.M."/>
            <person name="Talbot N.J."/>
            <person name="Templeton M."/>
            <person name="Yandava C."/>
            <person name="Yarden O."/>
            <person name="Zeng Q."/>
            <person name="Rollins J.A."/>
            <person name="Lebrun M.H."/>
            <person name="Dickman M."/>
        </authorList>
    </citation>
    <scope>NUCLEOTIDE SEQUENCE [LARGE SCALE GENOMIC DNA]</scope>
    <source>
        <strain evidence="2">T4</strain>
    </source>
</reference>
<accession>G2YSX8</accession>
<proteinExistence type="predicted"/>
<dbReference type="Proteomes" id="UP000008177">
    <property type="component" value="Unplaced contigs"/>
</dbReference>
<sequence length="35" mass="3973">MSIFEPLPLIEKLSLKAKTPSHKPNCDQYFSALPQ</sequence>
<dbReference type="AlphaFoldDB" id="G2YSX8"/>
<dbReference type="EMBL" id="FQ790351">
    <property type="protein sequence ID" value="CCD54726.1"/>
    <property type="molecule type" value="Genomic_DNA"/>
</dbReference>
<protein>
    <submittedName>
        <fullName evidence="1">Uncharacterized protein</fullName>
    </submittedName>
</protein>
<organism evidence="1 2">
    <name type="scientific">Botryotinia fuckeliana (strain T4)</name>
    <name type="common">Noble rot fungus</name>
    <name type="synonym">Botrytis cinerea</name>
    <dbReference type="NCBI Taxonomy" id="999810"/>
    <lineage>
        <taxon>Eukaryota</taxon>
        <taxon>Fungi</taxon>
        <taxon>Dikarya</taxon>
        <taxon>Ascomycota</taxon>
        <taxon>Pezizomycotina</taxon>
        <taxon>Leotiomycetes</taxon>
        <taxon>Helotiales</taxon>
        <taxon>Sclerotiniaceae</taxon>
        <taxon>Botrytis</taxon>
    </lineage>
</organism>
<dbReference type="InParanoid" id="G2YSX8"/>